<feature type="signal peptide" evidence="1">
    <location>
        <begin position="1"/>
        <end position="18"/>
    </location>
</feature>
<sequence>MAAMRCLSFALALPVALALGGGAGCYTVDFDETLSNVYYCQAVADCGANQACWQNRCVDDSGPVVTVTGPESLQNLTFDAQTLTVNYSTSNFTISDSNEVVEGEGKIAVSVAGTDISTVSVVSAGAQLDISSLEPGAYRLLVEAVHGDGTPYDNPSASTYTVFYIEDQNPLRPQVAIVSPPPGYVHIVGEPLEVVIASRNFEFVDSGEDCRIDPSCDPWGPMGTPVPDGCLPACPVVPAGHPHIYMLSDYPACLDNALSCNGDYVLSLLSGDSTGDTVTGVIPADRFTEVGTVTFSAGLQYNDHEPYPHENIRLFDQITIELAER</sequence>
<accession>A0A2S9YEI3</accession>
<name>A0A2S9YEI3_9BACT</name>
<evidence type="ECO:0000256" key="1">
    <source>
        <dbReference type="SAM" id="SignalP"/>
    </source>
</evidence>
<dbReference type="EMBL" id="PVNK01000081">
    <property type="protein sequence ID" value="PRQ03525.1"/>
    <property type="molecule type" value="Genomic_DNA"/>
</dbReference>
<dbReference type="AlphaFoldDB" id="A0A2S9YEI3"/>
<protein>
    <submittedName>
        <fullName evidence="2">Uncharacterized protein</fullName>
    </submittedName>
</protein>
<evidence type="ECO:0000313" key="2">
    <source>
        <dbReference type="EMBL" id="PRQ03525.1"/>
    </source>
</evidence>
<organism evidence="2 3">
    <name type="scientific">Enhygromyxa salina</name>
    <dbReference type="NCBI Taxonomy" id="215803"/>
    <lineage>
        <taxon>Bacteria</taxon>
        <taxon>Pseudomonadati</taxon>
        <taxon>Myxococcota</taxon>
        <taxon>Polyangia</taxon>
        <taxon>Nannocystales</taxon>
        <taxon>Nannocystaceae</taxon>
        <taxon>Enhygromyxa</taxon>
    </lineage>
</organism>
<evidence type="ECO:0000313" key="3">
    <source>
        <dbReference type="Proteomes" id="UP000237968"/>
    </source>
</evidence>
<keyword evidence="3" id="KW-1185">Reference proteome</keyword>
<comment type="caution">
    <text evidence="2">The sequence shown here is derived from an EMBL/GenBank/DDBJ whole genome shotgun (WGS) entry which is preliminary data.</text>
</comment>
<reference evidence="2 3" key="1">
    <citation type="submission" date="2018-03" db="EMBL/GenBank/DDBJ databases">
        <title>Draft Genome Sequences of the Obligatory Marine Myxobacteria Enhygromyxa salina SWB005.</title>
        <authorList>
            <person name="Poehlein A."/>
            <person name="Moghaddam J.A."/>
            <person name="Harms H."/>
            <person name="Alanjari M."/>
            <person name="Koenig G.M."/>
            <person name="Daniel R."/>
            <person name="Schaeberle T.F."/>
        </authorList>
    </citation>
    <scope>NUCLEOTIDE SEQUENCE [LARGE SCALE GENOMIC DNA]</scope>
    <source>
        <strain evidence="2 3">SWB005</strain>
    </source>
</reference>
<feature type="chain" id="PRO_5015486200" evidence="1">
    <location>
        <begin position="19"/>
        <end position="325"/>
    </location>
</feature>
<proteinExistence type="predicted"/>
<dbReference type="PROSITE" id="PS51257">
    <property type="entry name" value="PROKAR_LIPOPROTEIN"/>
    <property type="match status" value="1"/>
</dbReference>
<dbReference type="Proteomes" id="UP000237968">
    <property type="component" value="Unassembled WGS sequence"/>
</dbReference>
<gene>
    <name evidence="2" type="ORF">ENSA5_15550</name>
</gene>
<keyword evidence="1" id="KW-0732">Signal</keyword>